<organism evidence="2 3">
    <name type="scientific">Forsythia ovata</name>
    <dbReference type="NCBI Taxonomy" id="205694"/>
    <lineage>
        <taxon>Eukaryota</taxon>
        <taxon>Viridiplantae</taxon>
        <taxon>Streptophyta</taxon>
        <taxon>Embryophyta</taxon>
        <taxon>Tracheophyta</taxon>
        <taxon>Spermatophyta</taxon>
        <taxon>Magnoliopsida</taxon>
        <taxon>eudicotyledons</taxon>
        <taxon>Gunneridae</taxon>
        <taxon>Pentapetalae</taxon>
        <taxon>asterids</taxon>
        <taxon>lamiids</taxon>
        <taxon>Lamiales</taxon>
        <taxon>Oleaceae</taxon>
        <taxon>Forsythieae</taxon>
        <taxon>Forsythia</taxon>
    </lineage>
</organism>
<reference evidence="3" key="1">
    <citation type="submission" date="2024-07" db="EMBL/GenBank/DDBJ databases">
        <title>Two chromosome-level genome assemblies of Korean endemic species Abeliophyllum distichum and Forsythia ovata (Oleaceae).</title>
        <authorList>
            <person name="Jang H."/>
        </authorList>
    </citation>
    <scope>NUCLEOTIDE SEQUENCE [LARGE SCALE GENOMIC DNA]</scope>
</reference>
<dbReference type="EMBL" id="JBFOLJ010000002">
    <property type="protein sequence ID" value="KAL2554058.1"/>
    <property type="molecule type" value="Genomic_DNA"/>
</dbReference>
<evidence type="ECO:0000313" key="3">
    <source>
        <dbReference type="Proteomes" id="UP001604277"/>
    </source>
</evidence>
<feature type="region of interest" description="Disordered" evidence="1">
    <location>
        <begin position="1"/>
        <end position="24"/>
    </location>
</feature>
<sequence length="142" mass="16810">MSEKQGDEHLSKNQGDEHLSENQSDEHLYKNQGDELMFRKFREQQKCKLFAARFGSTVGLKTGPNTAIPARKLRLVYFLYTDERVYRRSYFLNFFIYFRGFDQEVFKITRLLQFLTLIIVKLKCAGYMLLPYSTVKLCGFHV</sequence>
<gene>
    <name evidence="2" type="ORF">Fot_07677</name>
</gene>
<keyword evidence="3" id="KW-1185">Reference proteome</keyword>
<comment type="caution">
    <text evidence="2">The sequence shown here is derived from an EMBL/GenBank/DDBJ whole genome shotgun (WGS) entry which is preliminary data.</text>
</comment>
<name>A0ABD1WZH6_9LAMI</name>
<dbReference type="AlphaFoldDB" id="A0ABD1WZH6"/>
<evidence type="ECO:0000256" key="1">
    <source>
        <dbReference type="SAM" id="MobiDB-lite"/>
    </source>
</evidence>
<evidence type="ECO:0000313" key="2">
    <source>
        <dbReference type="EMBL" id="KAL2554058.1"/>
    </source>
</evidence>
<dbReference type="Proteomes" id="UP001604277">
    <property type="component" value="Unassembled WGS sequence"/>
</dbReference>
<proteinExistence type="predicted"/>
<accession>A0ABD1WZH6</accession>
<protein>
    <submittedName>
        <fullName evidence="2">Uncharacterized protein</fullName>
    </submittedName>
</protein>